<evidence type="ECO:0000313" key="2">
    <source>
        <dbReference type="Proteomes" id="UP000522864"/>
    </source>
</evidence>
<sequence length="384" mass="40621">MSIAGLRPRGEILFVGTHLENNQLSFQLAQLTNLGRLDPSFGPDGTGSLLGVFKTGSEATATGAQILKDGKILLAGHHRSFAGESRIALARFLENGAPDESFGNKGSVILPRLTDAPPNLPQDHLSTLRNRRTLLSHPRSNIVVDPDEKIIIGQNALLLRLEKNGEIDHSFNQTGHLNPNTVINAVAVSADRKITIAGVDSEGANLARFNVDGSPDLDFGHGGRTSFGVGYPSAAISLSLHDDGRIFATGVSDMDPGDIWGAGLRGLLAAFTANGRLDPAFNNGAPLVSDFGITDGMGWFDIGGTPDEIVVVGYAGLLSRESGLIARYLANGNLDTTFGNGSGYVRRFFPGSRGVWESVIVQPDKGIVVTGDTPRNVVSRYLGT</sequence>
<reference evidence="1 2" key="1">
    <citation type="submission" date="2020-04" db="EMBL/GenBank/DDBJ databases">
        <title>Molecular characterization of pseudomonads from Agaricus bisporus reveal novel blotch 2 pathogens in Western Europe.</title>
        <authorList>
            <person name="Taparia T."/>
            <person name="Krijger M."/>
            <person name="Haynes E."/>
            <person name="Elpinstone J.G."/>
            <person name="Noble R."/>
            <person name="Van Der Wolf J."/>
        </authorList>
    </citation>
    <scope>NUCLEOTIDE SEQUENCE [LARGE SCALE GENOMIC DNA]</scope>
    <source>
        <strain evidence="1 2">G9001</strain>
    </source>
</reference>
<comment type="caution">
    <text evidence="1">The sequence shown here is derived from an EMBL/GenBank/DDBJ whole genome shotgun (WGS) entry which is preliminary data.</text>
</comment>
<protein>
    <recommendedName>
        <fullName evidence="3">Delta-60 repeat domain-containing protein</fullName>
    </recommendedName>
</protein>
<dbReference type="Pfam" id="PF17164">
    <property type="entry name" value="DUF5122"/>
    <property type="match status" value="3"/>
</dbReference>
<dbReference type="Proteomes" id="UP000522864">
    <property type="component" value="Unassembled WGS sequence"/>
</dbReference>
<evidence type="ECO:0000313" key="1">
    <source>
        <dbReference type="EMBL" id="NWB85403.1"/>
    </source>
</evidence>
<dbReference type="SUPFAM" id="SSF75011">
    <property type="entry name" value="3-carboxy-cis,cis-mucoante lactonizing enzyme"/>
    <property type="match status" value="1"/>
</dbReference>
<accession>A0A7Y7WPY8</accession>
<dbReference type="InterPro" id="IPR013431">
    <property type="entry name" value="Delta_60_rpt"/>
</dbReference>
<dbReference type="RefSeq" id="WP_177100131.1">
    <property type="nucleotide sequence ID" value="NZ_JACAQA010000005.1"/>
</dbReference>
<dbReference type="EMBL" id="JACAQA010000005">
    <property type="protein sequence ID" value="NWB85403.1"/>
    <property type="molecule type" value="Genomic_DNA"/>
</dbReference>
<dbReference type="NCBIfam" id="TIGR02608">
    <property type="entry name" value="delta_60_rpt"/>
    <property type="match status" value="6"/>
</dbReference>
<name>A0A7Y7WPY8_9PSED</name>
<dbReference type="Gene3D" id="2.80.10.50">
    <property type="match status" value="3"/>
</dbReference>
<gene>
    <name evidence="1" type="ORF">HX830_10960</name>
</gene>
<proteinExistence type="predicted"/>
<organism evidence="1 2">
    <name type="scientific">Pseudomonas gingeri</name>
    <dbReference type="NCBI Taxonomy" id="117681"/>
    <lineage>
        <taxon>Bacteria</taxon>
        <taxon>Pseudomonadati</taxon>
        <taxon>Pseudomonadota</taxon>
        <taxon>Gammaproteobacteria</taxon>
        <taxon>Pseudomonadales</taxon>
        <taxon>Pseudomonadaceae</taxon>
        <taxon>Pseudomonas</taxon>
    </lineage>
</organism>
<evidence type="ECO:0008006" key="3">
    <source>
        <dbReference type="Google" id="ProtNLM"/>
    </source>
</evidence>
<dbReference type="AlphaFoldDB" id="A0A7Y7WPY8"/>